<evidence type="ECO:0000256" key="3">
    <source>
        <dbReference type="SAM" id="MobiDB-lite"/>
    </source>
</evidence>
<evidence type="ECO:0000313" key="6">
    <source>
        <dbReference type="Proteomes" id="UP001152888"/>
    </source>
</evidence>
<organism evidence="5 6">
    <name type="scientific">Acanthoscelides obtectus</name>
    <name type="common">Bean weevil</name>
    <name type="synonym">Bruchus obtectus</name>
    <dbReference type="NCBI Taxonomy" id="200917"/>
    <lineage>
        <taxon>Eukaryota</taxon>
        <taxon>Metazoa</taxon>
        <taxon>Ecdysozoa</taxon>
        <taxon>Arthropoda</taxon>
        <taxon>Hexapoda</taxon>
        <taxon>Insecta</taxon>
        <taxon>Pterygota</taxon>
        <taxon>Neoptera</taxon>
        <taxon>Endopterygota</taxon>
        <taxon>Coleoptera</taxon>
        <taxon>Polyphaga</taxon>
        <taxon>Cucujiformia</taxon>
        <taxon>Chrysomeloidea</taxon>
        <taxon>Chrysomelidae</taxon>
        <taxon>Bruchinae</taxon>
        <taxon>Bruchini</taxon>
        <taxon>Acanthoscelides</taxon>
    </lineage>
</organism>
<dbReference type="Gene3D" id="1.10.10.60">
    <property type="entry name" value="Homeodomain-like"/>
    <property type="match status" value="1"/>
</dbReference>
<dbReference type="InterPro" id="IPR001005">
    <property type="entry name" value="SANT/Myb"/>
</dbReference>
<protein>
    <recommendedName>
        <fullName evidence="4">Myb-like domain-containing protein</fullName>
    </recommendedName>
</protein>
<keyword evidence="1" id="KW-0238">DNA-binding</keyword>
<comment type="caution">
    <text evidence="5">The sequence shown here is derived from an EMBL/GenBank/DDBJ whole genome shotgun (WGS) entry which is preliminary data.</text>
</comment>
<keyword evidence="6" id="KW-1185">Reference proteome</keyword>
<dbReference type="EMBL" id="CAKOFQ010007373">
    <property type="protein sequence ID" value="CAH1999587.1"/>
    <property type="molecule type" value="Genomic_DNA"/>
</dbReference>
<feature type="compositionally biased region" description="Acidic residues" evidence="3">
    <location>
        <begin position="411"/>
        <end position="421"/>
    </location>
</feature>
<dbReference type="PANTHER" id="PTHR21677:SF1">
    <property type="entry name" value="PROTEIN CRAMPED-LIKE"/>
    <property type="match status" value="1"/>
</dbReference>
<evidence type="ECO:0000313" key="5">
    <source>
        <dbReference type="EMBL" id="CAH1999587.1"/>
    </source>
</evidence>
<feature type="compositionally biased region" description="Basic and acidic residues" evidence="3">
    <location>
        <begin position="422"/>
        <end position="434"/>
    </location>
</feature>
<feature type="compositionally biased region" description="Basic and acidic residues" evidence="3">
    <location>
        <begin position="1"/>
        <end position="23"/>
    </location>
</feature>
<evidence type="ECO:0000256" key="2">
    <source>
        <dbReference type="ARBA" id="ARBA00023242"/>
    </source>
</evidence>
<feature type="compositionally biased region" description="Basic and acidic residues" evidence="3">
    <location>
        <begin position="79"/>
        <end position="95"/>
    </location>
</feature>
<dbReference type="PANTHER" id="PTHR21677">
    <property type="entry name" value="CRAMPED PROTEIN"/>
    <property type="match status" value="1"/>
</dbReference>
<dbReference type="OrthoDB" id="515799at2759"/>
<keyword evidence="2" id="KW-0539">Nucleus</keyword>
<feature type="region of interest" description="Disordered" evidence="3">
    <location>
        <begin position="381"/>
        <end position="436"/>
    </location>
</feature>
<evidence type="ECO:0000256" key="1">
    <source>
        <dbReference type="ARBA" id="ARBA00023125"/>
    </source>
</evidence>
<sequence>MDKQDKMDTADVTSPEKEEKTEKPVINIDLSQMNEEPLLGSVTTFSTVDRNEVKGQQLRSSARVSKKMKLDSTTPVVPEKTDKKEDTNSKPDVKKFSRPLWTSDDKAIFFEALNEFGKDFESIHTYMAHKLRKKGVPDNLIKTKDQIRHWYNRTWHKISKHLKFSDSLKKNVQELYGLINYGELRKRIGPVNQKNLLKLQELVYKGSLSIRSKGRIFRIKTPFCKALRKLNQLDEKYDEIKLPNKITIELRPKDMMSYFKVQTNAQNPRIHAETRLQTRLSSFMEYLTEKWRTIDAVTYDKAQISSYPIITNSCMPSETECSENRTILNPLLRLTPPEGCKIELPTINLSEYLTRQGVSLYLYEKSLGIINPEYKRYNDNHYRLSKSNSRKGRLRTGSMSEKSPLKNTSNEEIDENNDSESPETKVGEEVKSQDNQESIALKIKNEELQNKEKEARIAAIRKGWTLQECESLTLGEIYLMFGSEFKLILEYSWDPVKATIQSKVELSPDSGVEVITESNEGDEQESFIENLKKLDISTALLKLLSTAKLHYRKNVISCPCGHVCGTNTSVKKSVKKIATTNDKACDTVQTKCSVNDGILENGRRFSSSPVYLQPKLPISPADYHQNQSKLMSQIDSIQRMKPKYCNRRGRPKSKQVVVERRLPLLPNRVESGHQIVRVNIISQDNSKTIPDSSQTISGILLKTEDNLHTTPCIASTSNPVFLQESCGTDILAASLIKSEVNLELVNENTILNSAPTSPSRILKEGDNQWISSEVVDYSLSSLLGHLESPVKASSSSNLSVDDSHMSHDVDAQLQSLLTESSMDFSASFADLAAQVTQENKG</sequence>
<feature type="region of interest" description="Disordered" evidence="3">
    <location>
        <begin position="53"/>
        <end position="95"/>
    </location>
</feature>
<dbReference type="InterPro" id="IPR055315">
    <property type="entry name" value="Cramped-like"/>
</dbReference>
<evidence type="ECO:0000259" key="4">
    <source>
        <dbReference type="SMART" id="SM00717"/>
    </source>
</evidence>
<dbReference type="SMART" id="SM00717">
    <property type="entry name" value="SANT"/>
    <property type="match status" value="1"/>
</dbReference>
<accession>A0A9P0LTE7</accession>
<name>A0A9P0LTE7_ACAOB</name>
<dbReference type="GO" id="GO:0003682">
    <property type="term" value="F:chromatin binding"/>
    <property type="evidence" value="ECO:0007669"/>
    <property type="project" value="InterPro"/>
</dbReference>
<reference evidence="5" key="1">
    <citation type="submission" date="2022-03" db="EMBL/GenBank/DDBJ databases">
        <authorList>
            <person name="Sayadi A."/>
        </authorList>
    </citation>
    <scope>NUCLEOTIDE SEQUENCE</scope>
</reference>
<dbReference type="GO" id="GO:0005634">
    <property type="term" value="C:nucleus"/>
    <property type="evidence" value="ECO:0007669"/>
    <property type="project" value="TreeGrafter"/>
</dbReference>
<feature type="compositionally biased region" description="Polar residues" evidence="3">
    <location>
        <begin position="397"/>
        <end position="408"/>
    </location>
</feature>
<dbReference type="Proteomes" id="UP001152888">
    <property type="component" value="Unassembled WGS sequence"/>
</dbReference>
<dbReference type="AlphaFoldDB" id="A0A9P0LTE7"/>
<dbReference type="GO" id="GO:0007389">
    <property type="term" value="P:pattern specification process"/>
    <property type="evidence" value="ECO:0007669"/>
    <property type="project" value="TreeGrafter"/>
</dbReference>
<feature type="region of interest" description="Disordered" evidence="3">
    <location>
        <begin position="1"/>
        <end position="26"/>
    </location>
</feature>
<gene>
    <name evidence="5" type="ORF">ACAOBT_LOCUS25069</name>
</gene>
<feature type="domain" description="Myb-like" evidence="4">
    <location>
        <begin position="97"/>
        <end position="157"/>
    </location>
</feature>
<dbReference type="GO" id="GO:0003677">
    <property type="term" value="F:DNA binding"/>
    <property type="evidence" value="ECO:0007669"/>
    <property type="project" value="UniProtKB-KW"/>
</dbReference>
<proteinExistence type="predicted"/>